<proteinExistence type="predicted"/>
<dbReference type="EMBL" id="JBHTCO010000014">
    <property type="protein sequence ID" value="MFC7393576.1"/>
    <property type="molecule type" value="Genomic_DNA"/>
</dbReference>
<dbReference type="InterPro" id="IPR002797">
    <property type="entry name" value="Polysacc_synth"/>
</dbReference>
<feature type="transmembrane region" description="Helical" evidence="6">
    <location>
        <begin position="398"/>
        <end position="419"/>
    </location>
</feature>
<gene>
    <name evidence="7" type="ORF">ACFQRG_11485</name>
</gene>
<dbReference type="InterPro" id="IPR024923">
    <property type="entry name" value="PG_synth_SpoVB"/>
</dbReference>
<feature type="transmembrane region" description="Helical" evidence="6">
    <location>
        <begin position="164"/>
        <end position="182"/>
    </location>
</feature>
<evidence type="ECO:0000256" key="5">
    <source>
        <dbReference type="ARBA" id="ARBA00023136"/>
    </source>
</evidence>
<keyword evidence="4 6" id="KW-1133">Transmembrane helix</keyword>
<accession>A0ABW2PZ77</accession>
<evidence type="ECO:0000256" key="3">
    <source>
        <dbReference type="ARBA" id="ARBA00022692"/>
    </source>
</evidence>
<comment type="caution">
    <text evidence="7">The sequence shown here is derived from an EMBL/GenBank/DDBJ whole genome shotgun (WGS) entry which is preliminary data.</text>
</comment>
<keyword evidence="3 6" id="KW-0812">Transmembrane</keyword>
<comment type="subcellular location">
    <subcellularLocation>
        <location evidence="1">Cell membrane</location>
        <topology evidence="1">Multi-pass membrane protein</topology>
    </subcellularLocation>
</comment>
<feature type="transmembrane region" description="Helical" evidence="6">
    <location>
        <begin position="487"/>
        <end position="508"/>
    </location>
</feature>
<feature type="transmembrane region" description="Helical" evidence="6">
    <location>
        <begin position="425"/>
        <end position="446"/>
    </location>
</feature>
<dbReference type="Proteomes" id="UP001596505">
    <property type="component" value="Unassembled WGS sequence"/>
</dbReference>
<dbReference type="InterPro" id="IPR050833">
    <property type="entry name" value="Poly_Biosynth_Transport"/>
</dbReference>
<keyword evidence="2" id="KW-1003">Cell membrane</keyword>
<feature type="transmembrane region" description="Helical" evidence="6">
    <location>
        <begin position="237"/>
        <end position="257"/>
    </location>
</feature>
<evidence type="ECO:0000256" key="2">
    <source>
        <dbReference type="ARBA" id="ARBA00022475"/>
    </source>
</evidence>
<dbReference type="CDD" id="cd13124">
    <property type="entry name" value="MATE_SpoVB_like"/>
    <property type="match status" value="1"/>
</dbReference>
<evidence type="ECO:0000313" key="7">
    <source>
        <dbReference type="EMBL" id="MFC7393576.1"/>
    </source>
</evidence>
<feature type="transmembrane region" description="Helical" evidence="6">
    <location>
        <begin position="458"/>
        <end position="481"/>
    </location>
</feature>
<name>A0ABW2PZ77_9BACL</name>
<dbReference type="PANTHER" id="PTHR30250">
    <property type="entry name" value="PST FAMILY PREDICTED COLANIC ACID TRANSPORTER"/>
    <property type="match status" value="1"/>
</dbReference>
<feature type="transmembrane region" description="Helical" evidence="6">
    <location>
        <begin position="370"/>
        <end position="391"/>
    </location>
</feature>
<evidence type="ECO:0000256" key="4">
    <source>
        <dbReference type="ARBA" id="ARBA00022989"/>
    </source>
</evidence>
<sequence length="531" mass="58031">MLRGTFILTVATFLSKFLGLIFVVPFTALVGDKGNYLYSFAYTPYSIILSLATMGVPLAVSKFVSKYNAIGDYATGRRLFKSGLKIMTITGILGFVILYLFAPVIARLSSGQGSDFADVVSVIRVISVALIIVPAMSLIRGYFQGYQSMGPTALSQVIEQLVRIIFILISAFLVMVIFHGSVLTAVELATFAAFVGAFFGLLILIGYWRKRKSHLDAYVAQSTVQSNMSLSEMYRELIAYAIPFVAVGIAMNLYQAIDQLTSKHYLSIYQHYSHNELVSIIANLMMNDQKLVMIPVSLATALALSVVPSVTKSYAEGNRDEVQKKTTQALQLVLFLTIPAAAGMSILGYMIYGMLYDVNGIIIGGHILRWYAPTALLFALFSVTASILQGINMQKVTIFSLLVGVLIKLILNPLFMMWFGMVGPILATNVGYIASVFINMVAITRTTGYQYGFIAKRFLLISIFTVVMLIVVKIVLLLTGGTIPKSLLHGAVVSIISVILGGGVFALLSFRSGLARQILGNRIPFIGRFMK</sequence>
<feature type="transmembrane region" description="Helical" evidence="6">
    <location>
        <begin position="122"/>
        <end position="143"/>
    </location>
</feature>
<feature type="transmembrane region" description="Helical" evidence="6">
    <location>
        <begin position="7"/>
        <end position="30"/>
    </location>
</feature>
<feature type="transmembrane region" description="Helical" evidence="6">
    <location>
        <begin position="84"/>
        <end position="102"/>
    </location>
</feature>
<keyword evidence="5 6" id="KW-0472">Membrane</keyword>
<dbReference type="RefSeq" id="WP_380966089.1">
    <property type="nucleotide sequence ID" value="NZ_JBHTCO010000014.1"/>
</dbReference>
<feature type="transmembrane region" description="Helical" evidence="6">
    <location>
        <begin position="42"/>
        <end position="64"/>
    </location>
</feature>
<keyword evidence="8" id="KW-1185">Reference proteome</keyword>
<feature type="transmembrane region" description="Helical" evidence="6">
    <location>
        <begin position="292"/>
        <end position="311"/>
    </location>
</feature>
<dbReference type="PIRSF" id="PIRSF038958">
    <property type="entry name" value="PG_synth_SpoVB"/>
    <property type="match status" value="1"/>
</dbReference>
<feature type="transmembrane region" description="Helical" evidence="6">
    <location>
        <begin position="188"/>
        <end position="208"/>
    </location>
</feature>
<evidence type="ECO:0000313" key="8">
    <source>
        <dbReference type="Proteomes" id="UP001596505"/>
    </source>
</evidence>
<protein>
    <submittedName>
        <fullName evidence="7">Oligosaccharide flippase family protein</fullName>
    </submittedName>
</protein>
<dbReference type="PANTHER" id="PTHR30250:SF21">
    <property type="entry name" value="LIPID II FLIPPASE MURJ"/>
    <property type="match status" value="1"/>
</dbReference>
<organism evidence="7 8">
    <name type="scientific">Scopulibacillus cellulosilyticus</name>
    <dbReference type="NCBI Taxonomy" id="2665665"/>
    <lineage>
        <taxon>Bacteria</taxon>
        <taxon>Bacillati</taxon>
        <taxon>Bacillota</taxon>
        <taxon>Bacilli</taxon>
        <taxon>Bacillales</taxon>
        <taxon>Sporolactobacillaceae</taxon>
        <taxon>Scopulibacillus</taxon>
    </lineage>
</organism>
<evidence type="ECO:0000256" key="6">
    <source>
        <dbReference type="SAM" id="Phobius"/>
    </source>
</evidence>
<reference evidence="8" key="1">
    <citation type="journal article" date="2019" name="Int. J. Syst. Evol. Microbiol.">
        <title>The Global Catalogue of Microorganisms (GCM) 10K type strain sequencing project: providing services to taxonomists for standard genome sequencing and annotation.</title>
        <authorList>
            <consortium name="The Broad Institute Genomics Platform"/>
            <consortium name="The Broad Institute Genome Sequencing Center for Infectious Disease"/>
            <person name="Wu L."/>
            <person name="Ma J."/>
        </authorList>
    </citation>
    <scope>NUCLEOTIDE SEQUENCE [LARGE SCALE GENOMIC DNA]</scope>
    <source>
        <strain evidence="8">CGMCC 1.16305</strain>
    </source>
</reference>
<feature type="transmembrane region" description="Helical" evidence="6">
    <location>
        <begin position="332"/>
        <end position="355"/>
    </location>
</feature>
<evidence type="ECO:0000256" key="1">
    <source>
        <dbReference type="ARBA" id="ARBA00004651"/>
    </source>
</evidence>
<dbReference type="Pfam" id="PF01943">
    <property type="entry name" value="Polysacc_synt"/>
    <property type="match status" value="1"/>
</dbReference>